<comment type="caution">
    <text evidence="10">The sequence shown here is derived from an EMBL/GenBank/DDBJ whole genome shotgun (WGS) entry which is preliminary data.</text>
</comment>
<dbReference type="GO" id="GO:0090729">
    <property type="term" value="F:toxin activity"/>
    <property type="evidence" value="ECO:0007669"/>
    <property type="project" value="UniProtKB-KW"/>
</dbReference>
<sequence length="139" mass="15621">MGLIFVDSGVWIDNLRGRSTPQTEVILRPRSARQRLVLGDLVLAEVLQGTRDETHLARVRSFFADLHPVVVCDHRVAVEAARNYHRLRALGITPRKTIDTLIATRCILDRIPLLYSDRDFDPFVQHLGLISALDASGVN</sequence>
<dbReference type="PANTHER" id="PTHR33653:SF1">
    <property type="entry name" value="RIBONUCLEASE VAPC2"/>
    <property type="match status" value="1"/>
</dbReference>
<dbReference type="PANTHER" id="PTHR33653">
    <property type="entry name" value="RIBONUCLEASE VAPC2"/>
    <property type="match status" value="1"/>
</dbReference>
<dbReference type="EMBL" id="NBBJ01000005">
    <property type="protein sequence ID" value="OWK28591.1"/>
    <property type="molecule type" value="Genomic_DNA"/>
</dbReference>
<dbReference type="AlphaFoldDB" id="A0A245ZFR6"/>
<evidence type="ECO:0000256" key="4">
    <source>
        <dbReference type="ARBA" id="ARBA00022723"/>
    </source>
</evidence>
<evidence type="ECO:0000256" key="6">
    <source>
        <dbReference type="ARBA" id="ARBA00022842"/>
    </source>
</evidence>
<dbReference type="Gene3D" id="3.40.50.1010">
    <property type="entry name" value="5'-nuclease"/>
    <property type="match status" value="1"/>
</dbReference>
<evidence type="ECO:0000256" key="7">
    <source>
        <dbReference type="ARBA" id="ARBA00038093"/>
    </source>
</evidence>
<reference evidence="10 11" key="1">
    <citation type="submission" date="2017-03" db="EMBL/GenBank/DDBJ databases">
        <title>Genome sequence of Sphingomonas mucosissima DSM 17494.</title>
        <authorList>
            <person name="Poehlein A."/>
            <person name="Wuebbeler J.H."/>
            <person name="Steinbuechel A."/>
            <person name="Daniel R."/>
        </authorList>
    </citation>
    <scope>NUCLEOTIDE SEQUENCE [LARGE SCALE GENOMIC DNA]</scope>
    <source>
        <strain evidence="10 11">DSM 17494</strain>
    </source>
</reference>
<comment type="function">
    <text evidence="8">Toxic component of a toxin-antitoxin (TA) system. An RNase.</text>
</comment>
<dbReference type="GO" id="GO:0004540">
    <property type="term" value="F:RNA nuclease activity"/>
    <property type="evidence" value="ECO:0007669"/>
    <property type="project" value="InterPro"/>
</dbReference>
<keyword evidence="8" id="KW-0800">Toxin</keyword>
<dbReference type="HAMAP" id="MF_00265">
    <property type="entry name" value="VapC_Nob1"/>
    <property type="match status" value="1"/>
</dbReference>
<keyword evidence="6 8" id="KW-0460">Magnesium</keyword>
<protein>
    <recommendedName>
        <fullName evidence="8">Ribonuclease VapC</fullName>
        <shortName evidence="8">RNase VapC</shortName>
        <ecNumber evidence="8">3.1.-.-</ecNumber>
    </recommendedName>
    <alternativeName>
        <fullName evidence="8">Toxin VapC</fullName>
    </alternativeName>
</protein>
<dbReference type="InterPro" id="IPR029060">
    <property type="entry name" value="PIN-like_dom_sf"/>
</dbReference>
<dbReference type="GO" id="GO:0000287">
    <property type="term" value="F:magnesium ion binding"/>
    <property type="evidence" value="ECO:0007669"/>
    <property type="project" value="UniProtKB-UniRule"/>
</dbReference>
<organism evidence="10 11">
    <name type="scientific">Sphingomonas mucosissima</name>
    <dbReference type="NCBI Taxonomy" id="370959"/>
    <lineage>
        <taxon>Bacteria</taxon>
        <taxon>Pseudomonadati</taxon>
        <taxon>Pseudomonadota</taxon>
        <taxon>Alphaproteobacteria</taxon>
        <taxon>Sphingomonadales</taxon>
        <taxon>Sphingomonadaceae</taxon>
        <taxon>Sphingomonas</taxon>
    </lineage>
</organism>
<name>A0A245ZFR6_9SPHN</name>
<evidence type="ECO:0000256" key="8">
    <source>
        <dbReference type="HAMAP-Rule" id="MF_00265"/>
    </source>
</evidence>
<evidence type="ECO:0000313" key="10">
    <source>
        <dbReference type="EMBL" id="OWK28591.1"/>
    </source>
</evidence>
<proteinExistence type="inferred from homology"/>
<dbReference type="InterPro" id="IPR050556">
    <property type="entry name" value="Type_II_TA_system_RNase"/>
</dbReference>
<dbReference type="CDD" id="cd18760">
    <property type="entry name" value="PIN_MtVapC3-like"/>
    <property type="match status" value="1"/>
</dbReference>
<dbReference type="EC" id="3.1.-.-" evidence="8"/>
<comment type="cofactor">
    <cofactor evidence="1 8">
        <name>Mg(2+)</name>
        <dbReference type="ChEBI" id="CHEBI:18420"/>
    </cofactor>
</comment>
<gene>
    <name evidence="8 10" type="primary">vapC</name>
    <name evidence="10" type="ORF">SPMU_28520</name>
</gene>
<evidence type="ECO:0000259" key="9">
    <source>
        <dbReference type="Pfam" id="PF01850"/>
    </source>
</evidence>
<dbReference type="GO" id="GO:0004519">
    <property type="term" value="F:endonuclease activity"/>
    <property type="evidence" value="ECO:0007669"/>
    <property type="project" value="UniProtKB-KW"/>
</dbReference>
<keyword evidence="4 8" id="KW-0479">Metal-binding</keyword>
<dbReference type="OrthoDB" id="9811788at2"/>
<keyword evidence="2 8" id="KW-1277">Toxin-antitoxin system</keyword>
<dbReference type="GO" id="GO:0016787">
    <property type="term" value="F:hydrolase activity"/>
    <property type="evidence" value="ECO:0007669"/>
    <property type="project" value="UniProtKB-KW"/>
</dbReference>
<feature type="binding site" evidence="8">
    <location>
        <position position="99"/>
    </location>
    <ligand>
        <name>Mg(2+)</name>
        <dbReference type="ChEBI" id="CHEBI:18420"/>
    </ligand>
</feature>
<accession>A0A245ZFR6</accession>
<evidence type="ECO:0000256" key="1">
    <source>
        <dbReference type="ARBA" id="ARBA00001946"/>
    </source>
</evidence>
<keyword evidence="10" id="KW-0255">Endonuclease</keyword>
<dbReference type="InterPro" id="IPR002716">
    <property type="entry name" value="PIN_dom"/>
</dbReference>
<evidence type="ECO:0000256" key="5">
    <source>
        <dbReference type="ARBA" id="ARBA00022801"/>
    </source>
</evidence>
<dbReference type="RefSeq" id="WP_088334541.1">
    <property type="nucleotide sequence ID" value="NZ_NBBJ01000005.1"/>
</dbReference>
<keyword evidence="11" id="KW-1185">Reference proteome</keyword>
<evidence type="ECO:0000256" key="2">
    <source>
        <dbReference type="ARBA" id="ARBA00022649"/>
    </source>
</evidence>
<dbReference type="Pfam" id="PF01850">
    <property type="entry name" value="PIN"/>
    <property type="match status" value="1"/>
</dbReference>
<evidence type="ECO:0000313" key="11">
    <source>
        <dbReference type="Proteomes" id="UP000197783"/>
    </source>
</evidence>
<feature type="binding site" evidence="8">
    <location>
        <position position="7"/>
    </location>
    <ligand>
        <name>Mg(2+)</name>
        <dbReference type="ChEBI" id="CHEBI:18420"/>
    </ligand>
</feature>
<dbReference type="SUPFAM" id="SSF88723">
    <property type="entry name" value="PIN domain-like"/>
    <property type="match status" value="1"/>
</dbReference>
<dbReference type="Proteomes" id="UP000197783">
    <property type="component" value="Unassembled WGS sequence"/>
</dbReference>
<dbReference type="InterPro" id="IPR022907">
    <property type="entry name" value="VapC_family"/>
</dbReference>
<evidence type="ECO:0000256" key="3">
    <source>
        <dbReference type="ARBA" id="ARBA00022722"/>
    </source>
</evidence>
<feature type="domain" description="PIN" evidence="9">
    <location>
        <begin position="4"/>
        <end position="121"/>
    </location>
</feature>
<keyword evidence="5 8" id="KW-0378">Hydrolase</keyword>
<keyword evidence="3 8" id="KW-0540">Nuclease</keyword>
<comment type="similarity">
    <text evidence="7 8">Belongs to the PINc/VapC protein family.</text>
</comment>